<protein>
    <recommendedName>
        <fullName evidence="3 9">Guanylate kinase</fullName>
        <ecNumber evidence="2 9">2.7.4.8</ecNumber>
    </recommendedName>
    <alternativeName>
        <fullName evidence="8 9">GMP kinase</fullName>
    </alternativeName>
</protein>
<feature type="binding site" evidence="9">
    <location>
        <begin position="11"/>
        <end position="18"/>
    </location>
    <ligand>
        <name>ATP</name>
        <dbReference type="ChEBI" id="CHEBI:30616"/>
    </ligand>
</feature>
<dbReference type="GO" id="GO:0005524">
    <property type="term" value="F:ATP binding"/>
    <property type="evidence" value="ECO:0007669"/>
    <property type="project" value="UniProtKB-UniRule"/>
</dbReference>
<dbReference type="PROSITE" id="PS50052">
    <property type="entry name" value="GUANYLATE_KINASE_2"/>
    <property type="match status" value="1"/>
</dbReference>
<dbReference type="EC" id="2.7.4.8" evidence="2 9"/>
<comment type="function">
    <text evidence="9">Essential for recycling GMP and indirectly, cGMP.</text>
</comment>
<keyword evidence="6 9" id="KW-0418">Kinase</keyword>
<evidence type="ECO:0000256" key="8">
    <source>
        <dbReference type="ARBA" id="ARBA00030128"/>
    </source>
</evidence>
<dbReference type="CDD" id="cd00071">
    <property type="entry name" value="GMPK"/>
    <property type="match status" value="1"/>
</dbReference>
<dbReference type="AlphaFoldDB" id="A0A1M7XZG8"/>
<dbReference type="OrthoDB" id="9808150at2"/>
<feature type="domain" description="Guanylate kinase-like" evidence="10">
    <location>
        <begin position="4"/>
        <end position="183"/>
    </location>
</feature>
<accession>A0A1M7XZG8</accession>
<dbReference type="NCBIfam" id="TIGR03263">
    <property type="entry name" value="guanyl_kin"/>
    <property type="match status" value="1"/>
</dbReference>
<dbReference type="FunFam" id="3.30.63.10:FF:000002">
    <property type="entry name" value="Guanylate kinase 1"/>
    <property type="match status" value="1"/>
</dbReference>
<comment type="catalytic activity">
    <reaction evidence="9">
        <text>GMP + ATP = GDP + ADP</text>
        <dbReference type="Rhea" id="RHEA:20780"/>
        <dbReference type="ChEBI" id="CHEBI:30616"/>
        <dbReference type="ChEBI" id="CHEBI:58115"/>
        <dbReference type="ChEBI" id="CHEBI:58189"/>
        <dbReference type="ChEBI" id="CHEBI:456216"/>
        <dbReference type="EC" id="2.7.4.8"/>
    </reaction>
</comment>
<proteinExistence type="inferred from homology"/>
<gene>
    <name evidence="9" type="primary">gmk</name>
    <name evidence="11" type="ORF">SAMN02745220_00806</name>
</gene>
<dbReference type="RefSeq" id="WP_073612162.1">
    <property type="nucleotide sequence ID" value="NZ_FRFE01000003.1"/>
</dbReference>
<dbReference type="Proteomes" id="UP000184603">
    <property type="component" value="Unassembled WGS sequence"/>
</dbReference>
<evidence type="ECO:0000256" key="6">
    <source>
        <dbReference type="ARBA" id="ARBA00022777"/>
    </source>
</evidence>
<dbReference type="SMART" id="SM00072">
    <property type="entry name" value="GuKc"/>
    <property type="match status" value="1"/>
</dbReference>
<dbReference type="InterPro" id="IPR017665">
    <property type="entry name" value="Guanylate_kinase"/>
</dbReference>
<keyword evidence="5 9" id="KW-0547">Nucleotide-binding</keyword>
<keyword evidence="4 9" id="KW-0808">Transferase</keyword>
<keyword evidence="9" id="KW-0963">Cytoplasm</keyword>
<dbReference type="InterPro" id="IPR008145">
    <property type="entry name" value="GK/Ca_channel_bsu"/>
</dbReference>
<dbReference type="GO" id="GO:0005829">
    <property type="term" value="C:cytosol"/>
    <property type="evidence" value="ECO:0007669"/>
    <property type="project" value="TreeGrafter"/>
</dbReference>
<dbReference type="PANTHER" id="PTHR23117:SF13">
    <property type="entry name" value="GUANYLATE KINASE"/>
    <property type="match status" value="1"/>
</dbReference>
<comment type="subcellular location">
    <subcellularLocation>
        <location evidence="9">Cytoplasm</location>
    </subcellularLocation>
</comment>
<evidence type="ECO:0000256" key="7">
    <source>
        <dbReference type="ARBA" id="ARBA00022840"/>
    </source>
</evidence>
<evidence type="ECO:0000256" key="2">
    <source>
        <dbReference type="ARBA" id="ARBA00012961"/>
    </source>
</evidence>
<dbReference type="InterPro" id="IPR008144">
    <property type="entry name" value="Guanylate_kin-like_dom"/>
</dbReference>
<dbReference type="Gene3D" id="3.30.63.10">
    <property type="entry name" value="Guanylate Kinase phosphate binding domain"/>
    <property type="match status" value="1"/>
</dbReference>
<evidence type="ECO:0000256" key="4">
    <source>
        <dbReference type="ARBA" id="ARBA00022679"/>
    </source>
</evidence>
<organism evidence="11 12">
    <name type="scientific">Desulfopila aestuarii DSM 18488</name>
    <dbReference type="NCBI Taxonomy" id="1121416"/>
    <lineage>
        <taxon>Bacteria</taxon>
        <taxon>Pseudomonadati</taxon>
        <taxon>Thermodesulfobacteriota</taxon>
        <taxon>Desulfobulbia</taxon>
        <taxon>Desulfobulbales</taxon>
        <taxon>Desulfocapsaceae</taxon>
        <taxon>Desulfopila</taxon>
    </lineage>
</organism>
<name>A0A1M7XZG8_9BACT</name>
<sequence length="204" mass="23145">MKNGILFVISAPSGTGKTTILKKVMAQLPGLNFSVSHTTRKPRTGEQHGRDYFFVERETFEQMIAEKQFIEWARVHDNYYGTSIMAVSDRLGEGEDIILDIDVQGATIIRDTETLSAVQIFIAPPGLKVLEERLRGRNTEDEKTVLLRLKNAEMEMKAAKAYDYLVVNDQLEEAVETLMAIIVAERARARRRRTGEPVKMESVR</sequence>
<dbReference type="HAMAP" id="MF_00328">
    <property type="entry name" value="Guanylate_kinase"/>
    <property type="match status" value="1"/>
</dbReference>
<dbReference type="PANTHER" id="PTHR23117">
    <property type="entry name" value="GUANYLATE KINASE-RELATED"/>
    <property type="match status" value="1"/>
</dbReference>
<evidence type="ECO:0000256" key="1">
    <source>
        <dbReference type="ARBA" id="ARBA00005790"/>
    </source>
</evidence>
<evidence type="ECO:0000256" key="3">
    <source>
        <dbReference type="ARBA" id="ARBA00016296"/>
    </source>
</evidence>
<evidence type="ECO:0000259" key="10">
    <source>
        <dbReference type="PROSITE" id="PS50052"/>
    </source>
</evidence>
<reference evidence="11 12" key="1">
    <citation type="submission" date="2016-12" db="EMBL/GenBank/DDBJ databases">
        <authorList>
            <person name="Song W.-J."/>
            <person name="Kurnit D.M."/>
        </authorList>
    </citation>
    <scope>NUCLEOTIDE SEQUENCE [LARGE SCALE GENOMIC DNA]</scope>
    <source>
        <strain evidence="11 12">DSM 18488</strain>
    </source>
</reference>
<dbReference type="GO" id="GO:0004385">
    <property type="term" value="F:GMP kinase activity"/>
    <property type="evidence" value="ECO:0007669"/>
    <property type="project" value="UniProtKB-UniRule"/>
</dbReference>
<evidence type="ECO:0000313" key="11">
    <source>
        <dbReference type="EMBL" id="SHO44591.1"/>
    </source>
</evidence>
<evidence type="ECO:0000256" key="5">
    <source>
        <dbReference type="ARBA" id="ARBA00022741"/>
    </source>
</evidence>
<dbReference type="Gene3D" id="3.40.50.300">
    <property type="entry name" value="P-loop containing nucleotide triphosphate hydrolases"/>
    <property type="match status" value="2"/>
</dbReference>
<dbReference type="STRING" id="1121416.SAMN02745220_00806"/>
<dbReference type="EMBL" id="FRFE01000003">
    <property type="protein sequence ID" value="SHO44591.1"/>
    <property type="molecule type" value="Genomic_DNA"/>
</dbReference>
<comment type="similarity">
    <text evidence="1 9">Belongs to the guanylate kinase family.</text>
</comment>
<evidence type="ECO:0000313" key="12">
    <source>
        <dbReference type="Proteomes" id="UP000184603"/>
    </source>
</evidence>
<dbReference type="InterPro" id="IPR027417">
    <property type="entry name" value="P-loop_NTPase"/>
</dbReference>
<keyword evidence="7 9" id="KW-0067">ATP-binding</keyword>
<dbReference type="Pfam" id="PF00625">
    <property type="entry name" value="Guanylate_kin"/>
    <property type="match status" value="1"/>
</dbReference>
<keyword evidence="12" id="KW-1185">Reference proteome</keyword>
<dbReference type="SUPFAM" id="SSF52540">
    <property type="entry name" value="P-loop containing nucleoside triphosphate hydrolases"/>
    <property type="match status" value="1"/>
</dbReference>
<dbReference type="PROSITE" id="PS00856">
    <property type="entry name" value="GUANYLATE_KINASE_1"/>
    <property type="match status" value="1"/>
</dbReference>
<evidence type="ECO:0000256" key="9">
    <source>
        <dbReference type="HAMAP-Rule" id="MF_00328"/>
    </source>
</evidence>
<dbReference type="InterPro" id="IPR020590">
    <property type="entry name" value="Guanylate_kinase_CS"/>
</dbReference>